<keyword evidence="2" id="KW-1185">Reference proteome</keyword>
<name>A0A2U8E5P7_9BACT</name>
<organism evidence="1 2">
    <name type="scientific">Ereboglobus luteus</name>
    <dbReference type="NCBI Taxonomy" id="1796921"/>
    <lineage>
        <taxon>Bacteria</taxon>
        <taxon>Pseudomonadati</taxon>
        <taxon>Verrucomicrobiota</taxon>
        <taxon>Opitutia</taxon>
        <taxon>Opitutales</taxon>
        <taxon>Opitutaceae</taxon>
        <taxon>Ereboglobus</taxon>
    </lineage>
</organism>
<proteinExistence type="predicted"/>
<evidence type="ECO:0000313" key="2">
    <source>
        <dbReference type="Proteomes" id="UP000244896"/>
    </source>
</evidence>
<protein>
    <submittedName>
        <fullName evidence="1">Uncharacterized protein</fullName>
    </submittedName>
</protein>
<dbReference type="EMBL" id="CP023004">
    <property type="protein sequence ID" value="AWI10183.1"/>
    <property type="molecule type" value="Genomic_DNA"/>
</dbReference>
<sequence>MDGASGTADAVYVCPRVLATKGIRDADGRRIVDTLGKYPIDTREVASEIHRLKMMLAKWVFADPN</sequence>
<reference evidence="1 2" key="1">
    <citation type="journal article" date="2018" name="Syst. Appl. Microbiol.">
        <title>Ereboglobus luteus gen. nov. sp. nov. from cockroach guts, and new insights into the oxygen relationship of the genera Opitutus and Didymococcus (Verrucomicrobia: Opitutaceae).</title>
        <authorList>
            <person name="Tegtmeier D."/>
            <person name="Belitz A."/>
            <person name="Radek R."/>
            <person name="Heimerl T."/>
            <person name="Brune A."/>
        </authorList>
    </citation>
    <scope>NUCLEOTIDE SEQUENCE [LARGE SCALE GENOMIC DNA]</scope>
    <source>
        <strain evidence="1 2">Ho45</strain>
    </source>
</reference>
<dbReference type="Proteomes" id="UP000244896">
    <property type="component" value="Chromosome"/>
</dbReference>
<dbReference type="RefSeq" id="WP_108826080.1">
    <property type="nucleotide sequence ID" value="NZ_CP023004.1"/>
</dbReference>
<dbReference type="AlphaFoldDB" id="A0A2U8E5P7"/>
<accession>A0A2U8E5P7</accession>
<evidence type="ECO:0000313" key="1">
    <source>
        <dbReference type="EMBL" id="AWI10183.1"/>
    </source>
</evidence>
<dbReference type="KEGG" id="elut:CKA38_13770"/>
<gene>
    <name evidence="1" type="ORF">CKA38_13770</name>
</gene>